<dbReference type="Proteomes" id="UP000400924">
    <property type="component" value="Unassembled WGS sequence"/>
</dbReference>
<dbReference type="PANTHER" id="PTHR45527">
    <property type="entry name" value="NONRIBOSOMAL PEPTIDE SYNTHETASE"/>
    <property type="match status" value="1"/>
</dbReference>
<feature type="non-terminal residue" evidence="3">
    <location>
        <position position="1"/>
    </location>
</feature>
<dbReference type="GO" id="GO:0005829">
    <property type="term" value="C:cytosol"/>
    <property type="evidence" value="ECO:0007669"/>
    <property type="project" value="TreeGrafter"/>
</dbReference>
<dbReference type="Pfam" id="PF00501">
    <property type="entry name" value="AMP-binding"/>
    <property type="match status" value="1"/>
</dbReference>
<dbReference type="Pfam" id="PF00668">
    <property type="entry name" value="Condensation"/>
    <property type="match status" value="1"/>
</dbReference>
<dbReference type="InterPro" id="IPR000873">
    <property type="entry name" value="AMP-dep_synth/lig_dom"/>
</dbReference>
<dbReference type="SUPFAM" id="SSF52777">
    <property type="entry name" value="CoA-dependent acyltransferases"/>
    <property type="match status" value="1"/>
</dbReference>
<keyword evidence="4" id="KW-1185">Reference proteome</keyword>
<dbReference type="OrthoDB" id="2472181at2"/>
<evidence type="ECO:0000313" key="4">
    <source>
        <dbReference type="Proteomes" id="UP000400924"/>
    </source>
</evidence>
<dbReference type="GO" id="GO:0047527">
    <property type="term" value="F:2,3-dihydroxybenzoate-serine ligase activity"/>
    <property type="evidence" value="ECO:0007669"/>
    <property type="project" value="TreeGrafter"/>
</dbReference>
<dbReference type="Gene3D" id="3.40.50.12780">
    <property type="entry name" value="N-terminal domain of ligase-like"/>
    <property type="match status" value="1"/>
</dbReference>
<accession>A0A5N8Y0D7</accession>
<proteinExistence type="predicted"/>
<feature type="domain" description="Condensation" evidence="2">
    <location>
        <begin position="4"/>
        <end position="229"/>
    </location>
</feature>
<dbReference type="Gene3D" id="3.30.559.10">
    <property type="entry name" value="Chloramphenicol acetyltransferase-like domain"/>
    <property type="match status" value="1"/>
</dbReference>
<dbReference type="InterPro" id="IPR001242">
    <property type="entry name" value="Condensation_dom"/>
</dbReference>
<dbReference type="SUPFAM" id="SSF56801">
    <property type="entry name" value="Acetyl-CoA synthetase-like"/>
    <property type="match status" value="1"/>
</dbReference>
<evidence type="ECO:0000313" key="3">
    <source>
        <dbReference type="EMBL" id="MPY65069.1"/>
    </source>
</evidence>
<dbReference type="GO" id="GO:0009239">
    <property type="term" value="P:enterobactin biosynthetic process"/>
    <property type="evidence" value="ECO:0007669"/>
    <property type="project" value="TreeGrafter"/>
</dbReference>
<dbReference type="InterPro" id="IPR042099">
    <property type="entry name" value="ANL_N_sf"/>
</dbReference>
<dbReference type="Gene3D" id="3.30.559.30">
    <property type="entry name" value="Nonribosomal peptide synthetase, condensation domain"/>
    <property type="match status" value="1"/>
</dbReference>
<dbReference type="RefSeq" id="WP_152778739.1">
    <property type="nucleotide sequence ID" value="NZ_VJZC01001104.1"/>
</dbReference>
<dbReference type="AlphaFoldDB" id="A0A5N8Y0D7"/>
<dbReference type="GO" id="GO:0043041">
    <property type="term" value="P:amino acid activation for nonribosomal peptide biosynthetic process"/>
    <property type="evidence" value="ECO:0007669"/>
    <property type="project" value="TreeGrafter"/>
</dbReference>
<feature type="non-terminal residue" evidence="3">
    <location>
        <position position="360"/>
    </location>
</feature>
<organism evidence="3 4">
    <name type="scientific">Streptomyces spongiae</name>
    <dbReference type="NCBI Taxonomy" id="565072"/>
    <lineage>
        <taxon>Bacteria</taxon>
        <taxon>Bacillati</taxon>
        <taxon>Actinomycetota</taxon>
        <taxon>Actinomycetes</taxon>
        <taxon>Kitasatosporales</taxon>
        <taxon>Streptomycetaceae</taxon>
        <taxon>Streptomyces</taxon>
    </lineage>
</organism>
<dbReference type="EMBL" id="VJZC01001104">
    <property type="protein sequence ID" value="MPY65069.1"/>
    <property type="molecule type" value="Genomic_DNA"/>
</dbReference>
<sequence length="360" mass="38620">DIPVRLDAALHRRLRALATETGTTVFMVVQAGLAALLTRLGAGTDIPLGTPVAGRADEVLDDLVGCFVNTLVLRTDTSGDPTFRDLLDRVRETDLAAYAHQELPFEHLVEALNPPRSTARHPLFQVMLAFRPTTGPHLDLPGLRARVLPVETGATKIDLTFNLGECRAADGSPDGIEGILQYSADLFDRPTAEALAARLERLLRAAADDPGQTVGTLDILPPDERHRLLVEFNDTARDVPDTTFPRMFEEGAARTPDAVAVTDASTSLTYRQLDADADRLARVLSAHGAGPGRVVAFCLPRSVEIAVAVLAVLKAGAAYLPLDPDHPAERTAHLLSDAAPVCLIAQDRLPFAVDCPVVRP</sequence>
<comment type="caution">
    <text evidence="3">The sequence shown here is derived from an EMBL/GenBank/DDBJ whole genome shotgun (WGS) entry which is preliminary data.</text>
</comment>
<evidence type="ECO:0000259" key="2">
    <source>
        <dbReference type="Pfam" id="PF00668"/>
    </source>
</evidence>
<dbReference type="GO" id="GO:0008610">
    <property type="term" value="P:lipid biosynthetic process"/>
    <property type="evidence" value="ECO:0007669"/>
    <property type="project" value="UniProtKB-ARBA"/>
</dbReference>
<name>A0A5N8Y0D7_9ACTN</name>
<dbReference type="GO" id="GO:0009366">
    <property type="term" value="C:enterobactin synthetase complex"/>
    <property type="evidence" value="ECO:0007669"/>
    <property type="project" value="TreeGrafter"/>
</dbReference>
<dbReference type="GO" id="GO:0031177">
    <property type="term" value="F:phosphopantetheine binding"/>
    <property type="evidence" value="ECO:0007669"/>
    <property type="project" value="TreeGrafter"/>
</dbReference>
<evidence type="ECO:0000259" key="1">
    <source>
        <dbReference type="Pfam" id="PF00501"/>
    </source>
</evidence>
<dbReference type="InterPro" id="IPR023213">
    <property type="entry name" value="CAT-like_dom_sf"/>
</dbReference>
<gene>
    <name evidence="3" type="ORF">FNH08_50425</name>
</gene>
<dbReference type="PANTHER" id="PTHR45527:SF1">
    <property type="entry name" value="FATTY ACID SYNTHASE"/>
    <property type="match status" value="1"/>
</dbReference>
<feature type="domain" description="AMP-dependent synthetase/ligase" evidence="1">
    <location>
        <begin position="248"/>
        <end position="346"/>
    </location>
</feature>
<protein>
    <submittedName>
        <fullName evidence="3">AMP-binding protein</fullName>
    </submittedName>
</protein>
<reference evidence="3 4" key="1">
    <citation type="submission" date="2019-07" db="EMBL/GenBank/DDBJ databases">
        <title>New species of Amycolatopsis and Streptomyces.</title>
        <authorList>
            <person name="Duangmal K."/>
            <person name="Teo W.F.A."/>
            <person name="Lipun K."/>
        </authorList>
    </citation>
    <scope>NUCLEOTIDE SEQUENCE [LARGE SCALE GENOMIC DNA]</scope>
    <source>
        <strain evidence="3 4">NBRC 106415</strain>
    </source>
</reference>